<evidence type="ECO:0000256" key="1">
    <source>
        <dbReference type="SAM" id="Phobius"/>
    </source>
</evidence>
<feature type="transmembrane region" description="Helical" evidence="1">
    <location>
        <begin position="28"/>
        <end position="56"/>
    </location>
</feature>
<reference evidence="2 3" key="1">
    <citation type="journal article" date="2013" name="Curr. Biol.">
        <title>The Genome of the Foraminiferan Reticulomyxa filosa.</title>
        <authorList>
            <person name="Glockner G."/>
            <person name="Hulsmann N."/>
            <person name="Schleicher M."/>
            <person name="Noegel A.A."/>
            <person name="Eichinger L."/>
            <person name="Gallinger C."/>
            <person name="Pawlowski J."/>
            <person name="Sierra R."/>
            <person name="Euteneuer U."/>
            <person name="Pillet L."/>
            <person name="Moustafa A."/>
            <person name="Platzer M."/>
            <person name="Groth M."/>
            <person name="Szafranski K."/>
            <person name="Schliwa M."/>
        </authorList>
    </citation>
    <scope>NUCLEOTIDE SEQUENCE [LARGE SCALE GENOMIC DNA]</scope>
</reference>
<proteinExistence type="predicted"/>
<keyword evidence="1" id="KW-1133">Transmembrane helix</keyword>
<evidence type="ECO:0000313" key="2">
    <source>
        <dbReference type="EMBL" id="ETO05242.1"/>
    </source>
</evidence>
<keyword evidence="1" id="KW-0812">Transmembrane</keyword>
<keyword evidence="3" id="KW-1185">Reference proteome</keyword>
<name>X6LVR5_RETFI</name>
<accession>X6LVR5</accession>
<protein>
    <submittedName>
        <fullName evidence="2">Uncharacterized protein</fullName>
    </submittedName>
</protein>
<organism evidence="2 3">
    <name type="scientific">Reticulomyxa filosa</name>
    <dbReference type="NCBI Taxonomy" id="46433"/>
    <lineage>
        <taxon>Eukaryota</taxon>
        <taxon>Sar</taxon>
        <taxon>Rhizaria</taxon>
        <taxon>Retaria</taxon>
        <taxon>Foraminifera</taxon>
        <taxon>Monothalamids</taxon>
        <taxon>Reticulomyxidae</taxon>
        <taxon>Reticulomyxa</taxon>
    </lineage>
</organism>
<keyword evidence="1" id="KW-0472">Membrane</keyword>
<sequence>MFAAPAMYAFQYKYGERRAKGGLPLRGLLYLAVGIFPYFTLVTALAGGMWTITAIFDILAWSKKEEYEPEAKKEPSEGWKVKLEKYTTCSYYVNWLKDWWEELRKQSKVRKYAFLGAYLLFNLIYVSERCAYYQTVVSTGNAAGSDYSSKLHSKDTKVSNSLTAMQKTLAQLYDKNGGRLYGSWFPVAKMFGNLCDINCAFIVLPVCR</sequence>
<gene>
    <name evidence="2" type="ORF">RFI_32152</name>
</gene>
<dbReference type="AlphaFoldDB" id="X6LVR5"/>
<dbReference type="Proteomes" id="UP000023152">
    <property type="component" value="Unassembled WGS sequence"/>
</dbReference>
<dbReference type="EMBL" id="ASPP01028363">
    <property type="protein sequence ID" value="ETO05242.1"/>
    <property type="molecule type" value="Genomic_DNA"/>
</dbReference>
<comment type="caution">
    <text evidence="2">The sequence shown here is derived from an EMBL/GenBank/DDBJ whole genome shotgun (WGS) entry which is preliminary data.</text>
</comment>
<evidence type="ECO:0000313" key="3">
    <source>
        <dbReference type="Proteomes" id="UP000023152"/>
    </source>
</evidence>